<accession>A0A7Y0Q6U0</accession>
<keyword evidence="5" id="KW-0862">Zinc</keyword>
<keyword evidence="3" id="KW-0645">Protease</keyword>
<dbReference type="InterPro" id="IPR000834">
    <property type="entry name" value="Peptidase_M14"/>
</dbReference>
<feature type="domain" description="Peptidase M14" evidence="8">
    <location>
        <begin position="1"/>
        <end position="227"/>
    </location>
</feature>
<evidence type="ECO:0000256" key="7">
    <source>
        <dbReference type="PROSITE-ProRule" id="PRU01379"/>
    </source>
</evidence>
<dbReference type="GO" id="GO:0008270">
    <property type="term" value="F:zinc ion binding"/>
    <property type="evidence" value="ECO:0007669"/>
    <property type="project" value="InterPro"/>
</dbReference>
<dbReference type="GO" id="GO:0004181">
    <property type="term" value="F:metallocarboxypeptidase activity"/>
    <property type="evidence" value="ECO:0007669"/>
    <property type="project" value="InterPro"/>
</dbReference>
<dbReference type="GO" id="GO:0006508">
    <property type="term" value="P:proteolysis"/>
    <property type="evidence" value="ECO:0007669"/>
    <property type="project" value="UniProtKB-KW"/>
</dbReference>
<keyword evidence="6" id="KW-0482">Metalloprotease</keyword>
<name>A0A7Y0Q6U0_9GAMM</name>
<comment type="caution">
    <text evidence="9">The sequence shown here is derived from an EMBL/GenBank/DDBJ whole genome shotgun (WGS) entry which is preliminary data.</text>
</comment>
<reference evidence="9 10" key="1">
    <citation type="submission" date="2020-04" db="EMBL/GenBank/DDBJ databases">
        <title>Thalassotalea sp. M1531, isolated from the surface of marine red alga.</title>
        <authorList>
            <person name="Pang L."/>
            <person name="Lu D.-C."/>
        </authorList>
    </citation>
    <scope>NUCLEOTIDE SEQUENCE [LARGE SCALE GENOMIC DNA]</scope>
    <source>
        <strain evidence="9 10">M1531</strain>
    </source>
</reference>
<evidence type="ECO:0000313" key="10">
    <source>
        <dbReference type="Proteomes" id="UP000568664"/>
    </source>
</evidence>
<comment type="cofactor">
    <cofactor evidence="1">
        <name>Zn(2+)</name>
        <dbReference type="ChEBI" id="CHEBI:29105"/>
    </cofactor>
</comment>
<gene>
    <name evidence="9" type="ORF">HII17_06385</name>
</gene>
<dbReference type="SMART" id="SM00631">
    <property type="entry name" value="Zn_pept"/>
    <property type="match status" value="1"/>
</dbReference>
<evidence type="ECO:0000256" key="5">
    <source>
        <dbReference type="ARBA" id="ARBA00022833"/>
    </source>
</evidence>
<evidence type="ECO:0000256" key="4">
    <source>
        <dbReference type="ARBA" id="ARBA00022801"/>
    </source>
</evidence>
<comment type="similarity">
    <text evidence="2 7">Belongs to the peptidase M14 family.</text>
</comment>
<evidence type="ECO:0000259" key="8">
    <source>
        <dbReference type="PROSITE" id="PS52035"/>
    </source>
</evidence>
<dbReference type="AlphaFoldDB" id="A0A7Y0Q6U0"/>
<evidence type="ECO:0000256" key="2">
    <source>
        <dbReference type="ARBA" id="ARBA00005988"/>
    </source>
</evidence>
<dbReference type="Proteomes" id="UP000568664">
    <property type="component" value="Unassembled WGS sequence"/>
</dbReference>
<evidence type="ECO:0000313" key="9">
    <source>
        <dbReference type="EMBL" id="NMP31187.1"/>
    </source>
</evidence>
<evidence type="ECO:0000256" key="6">
    <source>
        <dbReference type="ARBA" id="ARBA00023049"/>
    </source>
</evidence>
<proteinExistence type="inferred from homology"/>
<sequence length="227" mass="25528">MNTPIWNEPAWCQSVLGKSIELYASEDPEKLAEKKPIIFIGGMHGDEPEGVLLAEQWLNWLKNHDSDKFKPWILVTCINPDGYQLNERTNGRGVDLNRNFPSKCWITDCEESRYYPGDSPASEPEVAALVELINKTSPSLIVHFHSWQPSIVYSNEKGKWAAKLLAQCSGYELQPDIGYPTQGSLGEYGANDLDIQVICIEELEGQKLATIFPRFKQGLIEIVSSKT</sequence>
<evidence type="ECO:0000256" key="1">
    <source>
        <dbReference type="ARBA" id="ARBA00001947"/>
    </source>
</evidence>
<dbReference type="Pfam" id="PF00246">
    <property type="entry name" value="Peptidase_M14"/>
    <property type="match status" value="1"/>
</dbReference>
<keyword evidence="10" id="KW-1185">Reference proteome</keyword>
<dbReference type="PROSITE" id="PS52035">
    <property type="entry name" value="PEPTIDASE_M14"/>
    <property type="match status" value="1"/>
</dbReference>
<dbReference type="Gene3D" id="3.40.630.10">
    <property type="entry name" value="Zn peptidases"/>
    <property type="match status" value="1"/>
</dbReference>
<dbReference type="PANTHER" id="PTHR11705">
    <property type="entry name" value="PROTEASE FAMILY M14 CARBOXYPEPTIDASE A,B"/>
    <property type="match status" value="1"/>
</dbReference>
<dbReference type="SUPFAM" id="SSF53187">
    <property type="entry name" value="Zn-dependent exopeptidases"/>
    <property type="match status" value="1"/>
</dbReference>
<organism evidence="9 10">
    <name type="scientific">Thalassotalea algicola</name>
    <dbReference type="NCBI Taxonomy" id="2716224"/>
    <lineage>
        <taxon>Bacteria</taxon>
        <taxon>Pseudomonadati</taxon>
        <taxon>Pseudomonadota</taxon>
        <taxon>Gammaproteobacteria</taxon>
        <taxon>Alteromonadales</taxon>
        <taxon>Colwelliaceae</taxon>
        <taxon>Thalassotalea</taxon>
    </lineage>
</organism>
<protein>
    <submittedName>
        <fullName evidence="9">Murein peptide amidase A</fullName>
    </submittedName>
</protein>
<dbReference type="EMBL" id="JABBXH010000002">
    <property type="protein sequence ID" value="NMP31187.1"/>
    <property type="molecule type" value="Genomic_DNA"/>
</dbReference>
<keyword evidence="4" id="KW-0378">Hydrolase</keyword>
<comment type="caution">
    <text evidence="7">Lacks conserved residue(s) required for the propagation of feature annotation.</text>
</comment>
<dbReference type="GO" id="GO:0005615">
    <property type="term" value="C:extracellular space"/>
    <property type="evidence" value="ECO:0007669"/>
    <property type="project" value="TreeGrafter"/>
</dbReference>
<evidence type="ECO:0000256" key="3">
    <source>
        <dbReference type="ARBA" id="ARBA00022670"/>
    </source>
</evidence>
<dbReference type="PANTHER" id="PTHR11705:SF143">
    <property type="entry name" value="SLL0236 PROTEIN"/>
    <property type="match status" value="1"/>
</dbReference>